<proteinExistence type="predicted"/>
<keyword evidence="2" id="KW-1185">Reference proteome</keyword>
<sequence>MKVSSLHLSGPVLLRNESPFLRDEAIIVSTHKRRCTGTVSGIILQGELIVYTIRRLIQNFHACTQTFAYIQCRVFIFQEE</sequence>
<dbReference type="EMBL" id="OZ034825">
    <property type="protein sequence ID" value="CAL1680641.1"/>
    <property type="molecule type" value="Genomic_DNA"/>
</dbReference>
<evidence type="ECO:0000313" key="1">
    <source>
        <dbReference type="EMBL" id="CAL1680641.1"/>
    </source>
</evidence>
<evidence type="ECO:0000313" key="2">
    <source>
        <dbReference type="Proteomes" id="UP001497644"/>
    </source>
</evidence>
<reference evidence="1" key="1">
    <citation type="submission" date="2024-04" db="EMBL/GenBank/DDBJ databases">
        <authorList>
            <consortium name="Molecular Ecology Group"/>
        </authorList>
    </citation>
    <scope>NUCLEOTIDE SEQUENCE</scope>
</reference>
<accession>A0AAV2NNN4</accession>
<name>A0AAV2NNN4_9HYME</name>
<organism evidence="1 2">
    <name type="scientific">Lasius platythorax</name>
    <dbReference type="NCBI Taxonomy" id="488582"/>
    <lineage>
        <taxon>Eukaryota</taxon>
        <taxon>Metazoa</taxon>
        <taxon>Ecdysozoa</taxon>
        <taxon>Arthropoda</taxon>
        <taxon>Hexapoda</taxon>
        <taxon>Insecta</taxon>
        <taxon>Pterygota</taxon>
        <taxon>Neoptera</taxon>
        <taxon>Endopterygota</taxon>
        <taxon>Hymenoptera</taxon>
        <taxon>Apocrita</taxon>
        <taxon>Aculeata</taxon>
        <taxon>Formicoidea</taxon>
        <taxon>Formicidae</taxon>
        <taxon>Formicinae</taxon>
        <taxon>Lasius</taxon>
        <taxon>Lasius</taxon>
    </lineage>
</organism>
<dbReference type="AlphaFoldDB" id="A0AAV2NNN4"/>
<gene>
    <name evidence="1" type="ORF">LPLAT_LOCUS6626</name>
</gene>
<protein>
    <submittedName>
        <fullName evidence="1">Uncharacterized protein</fullName>
    </submittedName>
</protein>
<dbReference type="Proteomes" id="UP001497644">
    <property type="component" value="Chromosome 2"/>
</dbReference>